<feature type="transmembrane region" description="Helical" evidence="10">
    <location>
        <begin position="170"/>
        <end position="191"/>
    </location>
</feature>
<dbReference type="PANTHER" id="PTHR21137:SF35">
    <property type="entry name" value="ODORANT RECEPTOR 19A-RELATED"/>
    <property type="match status" value="1"/>
</dbReference>
<keyword evidence="6 10" id="KW-1133">Transmembrane helix</keyword>
<dbReference type="PANTHER" id="PTHR21137">
    <property type="entry name" value="ODORANT RECEPTOR"/>
    <property type="match status" value="1"/>
</dbReference>
<accession>A0A7M6W5V7</accession>
<protein>
    <recommendedName>
        <fullName evidence="10">Odorant receptor</fullName>
    </recommendedName>
</protein>
<dbReference type="GeneID" id="100463081"/>
<evidence type="ECO:0000256" key="4">
    <source>
        <dbReference type="ARBA" id="ARBA00022692"/>
    </source>
</evidence>
<evidence type="ECO:0000256" key="9">
    <source>
        <dbReference type="ARBA" id="ARBA00023224"/>
    </source>
</evidence>
<dbReference type="GO" id="GO:0007165">
    <property type="term" value="P:signal transduction"/>
    <property type="evidence" value="ECO:0007669"/>
    <property type="project" value="UniProtKB-KW"/>
</dbReference>
<dbReference type="Pfam" id="PF02949">
    <property type="entry name" value="7tm_6"/>
    <property type="match status" value="1"/>
</dbReference>
<comment type="similarity">
    <text evidence="10">Belongs to the insect chemoreceptor superfamily. Heteromeric odorant receptor channel (TC 1.A.69) family.</text>
</comment>
<feature type="transmembrane region" description="Helical" evidence="10">
    <location>
        <begin position="296"/>
        <end position="316"/>
    </location>
</feature>
<dbReference type="RefSeq" id="NP_001177514.1">
    <property type="nucleotide sequence ID" value="NM_001190585.1"/>
</dbReference>
<dbReference type="GO" id="GO:0004984">
    <property type="term" value="F:olfactory receptor activity"/>
    <property type="evidence" value="ECO:0007669"/>
    <property type="project" value="InterPro"/>
</dbReference>
<comment type="caution">
    <text evidence="10">Lacks conserved residue(s) required for the propagation of feature annotation.</text>
</comment>
<organism evidence="11 12">
    <name type="scientific">Nasonia vitripennis</name>
    <name type="common">Parasitic wasp</name>
    <dbReference type="NCBI Taxonomy" id="7425"/>
    <lineage>
        <taxon>Eukaryota</taxon>
        <taxon>Metazoa</taxon>
        <taxon>Ecdysozoa</taxon>
        <taxon>Arthropoda</taxon>
        <taxon>Hexapoda</taxon>
        <taxon>Insecta</taxon>
        <taxon>Pterygota</taxon>
        <taxon>Neoptera</taxon>
        <taxon>Endopterygota</taxon>
        <taxon>Hymenoptera</taxon>
        <taxon>Apocrita</taxon>
        <taxon>Proctotrupomorpha</taxon>
        <taxon>Chalcidoidea</taxon>
        <taxon>Pteromalidae</taxon>
        <taxon>Pteromalinae</taxon>
        <taxon>Nasonia</taxon>
    </lineage>
</organism>
<dbReference type="InParanoid" id="A0A7M6W5V7"/>
<dbReference type="Proteomes" id="UP000002358">
    <property type="component" value="Chromosome 4"/>
</dbReference>
<keyword evidence="4 10" id="KW-0812">Transmembrane</keyword>
<feature type="transmembrane region" description="Helical" evidence="10">
    <location>
        <begin position="358"/>
        <end position="381"/>
    </location>
</feature>
<dbReference type="SMR" id="A0A7M6W5V7"/>
<dbReference type="OrthoDB" id="7677057at2759"/>
<keyword evidence="8 10" id="KW-0675">Receptor</keyword>
<keyword evidence="7 10" id="KW-0472">Membrane</keyword>
<dbReference type="GO" id="GO:0005886">
    <property type="term" value="C:plasma membrane"/>
    <property type="evidence" value="ECO:0007669"/>
    <property type="project" value="UniProtKB-SubCell"/>
</dbReference>
<evidence type="ECO:0000313" key="11">
    <source>
        <dbReference type="EnsemblMetazoa" id="NP_001177514"/>
    </source>
</evidence>
<evidence type="ECO:0000256" key="8">
    <source>
        <dbReference type="ARBA" id="ARBA00023170"/>
    </source>
</evidence>
<evidence type="ECO:0000313" key="12">
    <source>
        <dbReference type="Proteomes" id="UP000002358"/>
    </source>
</evidence>
<evidence type="ECO:0000256" key="5">
    <source>
        <dbReference type="ARBA" id="ARBA00022725"/>
    </source>
</evidence>
<dbReference type="GO" id="GO:0005549">
    <property type="term" value="F:odorant binding"/>
    <property type="evidence" value="ECO:0007669"/>
    <property type="project" value="InterPro"/>
</dbReference>
<dbReference type="EnsemblMetazoa" id="NM_001190585">
    <property type="protein sequence ID" value="NP_001177514"/>
    <property type="gene ID" value="GeneID_100463081"/>
</dbReference>
<evidence type="ECO:0000256" key="7">
    <source>
        <dbReference type="ARBA" id="ARBA00023136"/>
    </source>
</evidence>
<reference evidence="11" key="1">
    <citation type="submission" date="2021-01" db="UniProtKB">
        <authorList>
            <consortium name="EnsemblMetazoa"/>
        </authorList>
    </citation>
    <scope>IDENTIFICATION</scope>
</reference>
<dbReference type="KEGG" id="nvi:100463081"/>
<dbReference type="AlphaFoldDB" id="A0A7M6W5V7"/>
<evidence type="ECO:0000256" key="3">
    <source>
        <dbReference type="ARBA" id="ARBA00022606"/>
    </source>
</evidence>
<evidence type="ECO:0000256" key="2">
    <source>
        <dbReference type="ARBA" id="ARBA00022475"/>
    </source>
</evidence>
<feature type="transmembrane region" description="Helical" evidence="10">
    <location>
        <begin position="32"/>
        <end position="56"/>
    </location>
</feature>
<sequence length="391" mass="46075">MHTILQLPFKLMTLTGIWMPKEFTSQYEKQGWTLYSIASITLMAIQSLTLSITLILSENSEQFFETLFIVPTGLQNLQKIYVVVAHRKKLMDLEKMFSNDYCIPRNVEELLIQRKYDENIRILTLSCIILMNLTVANLIASPLFDAYFTTMNTRTLPMRIWLPYKMDLNIIFWLTFIQQSVGVIFVGYCIISTTLMINGFMYHVCCQFRILSCRFKKLPQVIDYFRSLKKPYNVIYQYERRAIKQNVQHHLCIFRIAENINDTFKSVIFQQFCISSIVVSASIFQLSTRQEIDMEFFMVLFYLICVLVDFYIYSWFGNQLMLESLNFQRSIYEIDWTTLSTNAGKDLVFIMMRASKPILMYCGHFVVLSLESYVGILKVSYSVLNLFRRSK</sequence>
<evidence type="ECO:0000256" key="1">
    <source>
        <dbReference type="ARBA" id="ARBA00004651"/>
    </source>
</evidence>
<comment type="subcellular location">
    <subcellularLocation>
        <location evidence="1 10">Cell membrane</location>
        <topology evidence="1 10">Multi-pass membrane protein</topology>
    </subcellularLocation>
</comment>
<dbReference type="CTD" id="5563873"/>
<evidence type="ECO:0000256" key="10">
    <source>
        <dbReference type="RuleBase" id="RU351113"/>
    </source>
</evidence>
<proteinExistence type="inferred from homology"/>
<keyword evidence="2" id="KW-1003">Cell membrane</keyword>
<keyword evidence="12" id="KW-1185">Reference proteome</keyword>
<dbReference type="InterPro" id="IPR004117">
    <property type="entry name" value="7tm6_olfct_rcpt"/>
</dbReference>
<dbReference type="FunCoup" id="A0A7M6W5V7">
    <property type="interactions" value="113"/>
</dbReference>
<keyword evidence="5 10" id="KW-0552">Olfaction</keyword>
<name>A0A7M6W5V7_NASVI</name>
<keyword evidence="3 10" id="KW-0716">Sensory transduction</keyword>
<keyword evidence="9 10" id="KW-0807">Transducer</keyword>
<feature type="transmembrane region" description="Helical" evidence="10">
    <location>
        <begin position="122"/>
        <end position="150"/>
    </location>
</feature>
<evidence type="ECO:0000256" key="6">
    <source>
        <dbReference type="ARBA" id="ARBA00022989"/>
    </source>
</evidence>